<dbReference type="PANTHER" id="PTHR10050:SF46">
    <property type="entry name" value="PROTEIN O-MANNOSYL-TRANSFERASE 2"/>
    <property type="match status" value="1"/>
</dbReference>
<dbReference type="GO" id="GO:0005886">
    <property type="term" value="C:plasma membrane"/>
    <property type="evidence" value="ECO:0007669"/>
    <property type="project" value="UniProtKB-SubCell"/>
</dbReference>
<dbReference type="EC" id="2.4.1.-" evidence="10"/>
<reference evidence="14 15" key="1">
    <citation type="submission" date="2019-06" db="EMBL/GenBank/DDBJ databases">
        <title>Sequencing the genomes of 1000 actinobacteria strains.</title>
        <authorList>
            <person name="Klenk H.-P."/>
        </authorList>
    </citation>
    <scope>NUCLEOTIDE SEQUENCE [LARGE SCALE GENOMIC DNA]</scope>
    <source>
        <strain evidence="14 15">DSM 24617</strain>
    </source>
</reference>
<evidence type="ECO:0000256" key="4">
    <source>
        <dbReference type="ARBA" id="ARBA00022676"/>
    </source>
</evidence>
<feature type="transmembrane region" description="Helical" evidence="10">
    <location>
        <begin position="432"/>
        <end position="450"/>
    </location>
</feature>
<dbReference type="OrthoDB" id="9776737at2"/>
<comment type="caution">
    <text evidence="14">The sequence shown here is derived from an EMBL/GenBank/DDBJ whole genome shotgun (WGS) entry which is preliminary data.</text>
</comment>
<evidence type="ECO:0000256" key="5">
    <source>
        <dbReference type="ARBA" id="ARBA00022679"/>
    </source>
</evidence>
<evidence type="ECO:0000313" key="15">
    <source>
        <dbReference type="Proteomes" id="UP000318336"/>
    </source>
</evidence>
<keyword evidence="7 10" id="KW-1133">Transmembrane helix</keyword>
<proteinExistence type="inferred from homology"/>
<keyword evidence="5 10" id="KW-0808">Transferase</keyword>
<evidence type="ECO:0000256" key="7">
    <source>
        <dbReference type="ARBA" id="ARBA00022989"/>
    </source>
</evidence>
<dbReference type="PANTHER" id="PTHR10050">
    <property type="entry name" value="DOLICHYL-PHOSPHATE-MANNOSE--PROTEIN MANNOSYLTRANSFERASE"/>
    <property type="match status" value="1"/>
</dbReference>
<dbReference type="Pfam" id="PF02366">
    <property type="entry name" value="PMT"/>
    <property type="match status" value="1"/>
</dbReference>
<name>A0A542XEP3_9MICO</name>
<dbReference type="CDD" id="cd00637">
    <property type="entry name" value="7tm_classA_rhodopsin-like"/>
    <property type="match status" value="1"/>
</dbReference>
<dbReference type="InterPro" id="IPR003342">
    <property type="entry name" value="ArnT-like_N"/>
</dbReference>
<feature type="domain" description="Protein O-mannosyl-transferase C-terminal four TM" evidence="13">
    <location>
        <begin position="365"/>
        <end position="556"/>
    </location>
</feature>
<accession>A0A542XEP3</accession>
<dbReference type="GO" id="GO:0012505">
    <property type="term" value="C:endomembrane system"/>
    <property type="evidence" value="ECO:0007669"/>
    <property type="project" value="UniProtKB-SubCell"/>
</dbReference>
<dbReference type="Proteomes" id="UP000318336">
    <property type="component" value="Unassembled WGS sequence"/>
</dbReference>
<feature type="transmembrane region" description="Helical" evidence="10">
    <location>
        <begin position="42"/>
        <end position="61"/>
    </location>
</feature>
<dbReference type="EMBL" id="VFOK01000001">
    <property type="protein sequence ID" value="TQL34301.1"/>
    <property type="molecule type" value="Genomic_DNA"/>
</dbReference>
<dbReference type="RefSeq" id="WP_142006475.1">
    <property type="nucleotide sequence ID" value="NZ_CAJTBP010000001.1"/>
</dbReference>
<feature type="domain" description="ArnT-like N-terminal" evidence="12">
    <location>
        <begin position="50"/>
        <end position="213"/>
    </location>
</feature>
<feature type="transmembrane region" description="Helical" evidence="10">
    <location>
        <begin position="307"/>
        <end position="328"/>
    </location>
</feature>
<evidence type="ECO:0000256" key="8">
    <source>
        <dbReference type="ARBA" id="ARBA00023136"/>
    </source>
</evidence>
<feature type="transmembrane region" description="Helical" evidence="10">
    <location>
        <begin position="168"/>
        <end position="184"/>
    </location>
</feature>
<evidence type="ECO:0000313" key="14">
    <source>
        <dbReference type="EMBL" id="TQL34301.1"/>
    </source>
</evidence>
<dbReference type="AlphaFoldDB" id="A0A542XEP3"/>
<evidence type="ECO:0000256" key="9">
    <source>
        <dbReference type="ARBA" id="ARBA00093617"/>
    </source>
</evidence>
<feature type="transmembrane region" description="Helical" evidence="10">
    <location>
        <begin position="479"/>
        <end position="502"/>
    </location>
</feature>
<gene>
    <name evidence="14" type="ORF">FB554_2466</name>
</gene>
<evidence type="ECO:0000256" key="2">
    <source>
        <dbReference type="ARBA" id="ARBA00004922"/>
    </source>
</evidence>
<evidence type="ECO:0000256" key="1">
    <source>
        <dbReference type="ARBA" id="ARBA00004127"/>
    </source>
</evidence>
<keyword evidence="10" id="KW-1003">Cell membrane</keyword>
<protein>
    <recommendedName>
        <fullName evidence="9 10">Polyprenol-phosphate-mannose--protein mannosyltransferase</fullName>
        <ecNumber evidence="10">2.4.1.-</ecNumber>
    </recommendedName>
</protein>
<feature type="transmembrane region" description="Helical" evidence="10">
    <location>
        <begin position="144"/>
        <end position="162"/>
    </location>
</feature>
<dbReference type="UniPathway" id="UPA00378"/>
<evidence type="ECO:0000256" key="6">
    <source>
        <dbReference type="ARBA" id="ARBA00022692"/>
    </source>
</evidence>
<sequence length="557" mass="62058">MPATLDRSDAQPSPTSPAGESDTETRLLRRLLGRPRSAKEKLWAWLGPAIITVIGGVLRLWDVGRPHQLIFDETYYVKQGWSTVQNGYELRIPEGYEGADADKLFTNNAWPQAYGTDADMVVHPPVGKWLIGWGEQLFGINDSFGWRFAVAICGTLTIFLVGRAAWHLFRSALLANVAALLIAVEGMSFVHSRVGILDGILAFWVVAAFVALLADRDWARRRLAAKVAAAKDSGQFVGAMQLGGPWLGLRPWRWVAGICLGLAIGTKWSGGFFLVAFGLMSVWWDLGARRAVGVRRYYSATFVKDALPALVSMVVTSVVVYVASWWGWFRSTAGYQRDWGAQNPAVKDTGLQPDSSLFAWLPDSLRSLWKYHLDMFNSAASITSPHTYESNPWSWMIQARPVLFFAEYPKRGEEGCGSNECAKIITSLGNVSIWWVATVGIAVLLFMWLLRRDWRAGAILAGLAAGWLPWFAYQERTIFTFYAVVMAPFAVLIVTYLCGMALGSERASAVRRRVGAIAVGAYVTVAVAFFIFWWPIYTAQVVPRGFWAMHNWFPSWI</sequence>
<comment type="subcellular location">
    <subcellularLocation>
        <location evidence="10">Cell membrane</location>
    </subcellularLocation>
    <subcellularLocation>
        <location evidence="1">Endomembrane system</location>
        <topology evidence="1">Multi-pass membrane protein</topology>
    </subcellularLocation>
</comment>
<feature type="transmembrane region" description="Helical" evidence="10">
    <location>
        <begin position="254"/>
        <end position="286"/>
    </location>
</feature>
<evidence type="ECO:0000256" key="11">
    <source>
        <dbReference type="SAM" id="MobiDB-lite"/>
    </source>
</evidence>
<comment type="pathway">
    <text evidence="2 10">Protein modification; protein glycosylation.</text>
</comment>
<feature type="region of interest" description="Disordered" evidence="11">
    <location>
        <begin position="1"/>
        <end position="24"/>
    </location>
</feature>
<keyword evidence="4 10" id="KW-0328">Glycosyltransferase</keyword>
<comment type="similarity">
    <text evidence="3 10">Belongs to the glycosyltransferase 39 family.</text>
</comment>
<keyword evidence="15" id="KW-1185">Reference proteome</keyword>
<keyword evidence="8 10" id="KW-0472">Membrane</keyword>
<dbReference type="InterPro" id="IPR032421">
    <property type="entry name" value="PMT_4TMC"/>
</dbReference>
<evidence type="ECO:0000256" key="3">
    <source>
        <dbReference type="ARBA" id="ARBA00007222"/>
    </source>
</evidence>
<dbReference type="Pfam" id="PF16192">
    <property type="entry name" value="PMT_4TMC"/>
    <property type="match status" value="1"/>
</dbReference>
<dbReference type="GO" id="GO:0004169">
    <property type="term" value="F:dolichyl-phosphate-mannose-protein mannosyltransferase activity"/>
    <property type="evidence" value="ECO:0007669"/>
    <property type="project" value="UniProtKB-UniRule"/>
</dbReference>
<comment type="function">
    <text evidence="10">Protein O-mannosyltransferase that catalyzes the transfer of a single mannose residue from a polyprenol phospho-mannosyl lipidic donor to the hydroxyl group of selected serine and threonine residues in acceptor proteins.</text>
</comment>
<feature type="transmembrane region" description="Helical" evidence="10">
    <location>
        <begin position="196"/>
        <end position="214"/>
    </location>
</feature>
<organism evidence="14 15">
    <name type="scientific">Barrientosiimonas humi</name>
    <dbReference type="NCBI Taxonomy" id="999931"/>
    <lineage>
        <taxon>Bacteria</taxon>
        <taxon>Bacillati</taxon>
        <taxon>Actinomycetota</taxon>
        <taxon>Actinomycetes</taxon>
        <taxon>Micrococcales</taxon>
        <taxon>Dermacoccaceae</taxon>
        <taxon>Barrientosiimonas</taxon>
    </lineage>
</organism>
<feature type="transmembrane region" description="Helical" evidence="10">
    <location>
        <begin position="457"/>
        <end position="473"/>
    </location>
</feature>
<dbReference type="InterPro" id="IPR027005">
    <property type="entry name" value="PMT-like"/>
</dbReference>
<feature type="transmembrane region" description="Helical" evidence="10">
    <location>
        <begin position="514"/>
        <end position="536"/>
    </location>
</feature>
<evidence type="ECO:0000259" key="13">
    <source>
        <dbReference type="Pfam" id="PF16192"/>
    </source>
</evidence>
<evidence type="ECO:0000256" key="10">
    <source>
        <dbReference type="RuleBase" id="RU367007"/>
    </source>
</evidence>
<keyword evidence="6 10" id="KW-0812">Transmembrane</keyword>
<evidence type="ECO:0000259" key="12">
    <source>
        <dbReference type="Pfam" id="PF02366"/>
    </source>
</evidence>